<name>A0A383BM88_9ZZZZ</name>
<protein>
    <submittedName>
        <fullName evidence="1">Uncharacterized protein</fullName>
    </submittedName>
</protein>
<dbReference type="AlphaFoldDB" id="A0A383BM88"/>
<organism evidence="1">
    <name type="scientific">marine metagenome</name>
    <dbReference type="NCBI Taxonomy" id="408172"/>
    <lineage>
        <taxon>unclassified sequences</taxon>
        <taxon>metagenomes</taxon>
        <taxon>ecological metagenomes</taxon>
    </lineage>
</organism>
<evidence type="ECO:0000313" key="1">
    <source>
        <dbReference type="EMBL" id="SVE21257.1"/>
    </source>
</evidence>
<accession>A0A383BM88</accession>
<dbReference type="EMBL" id="UINC01201770">
    <property type="protein sequence ID" value="SVE21257.1"/>
    <property type="molecule type" value="Genomic_DNA"/>
</dbReference>
<gene>
    <name evidence="1" type="ORF">METZ01_LOCUS474111</name>
</gene>
<proteinExistence type="predicted"/>
<reference evidence="1" key="1">
    <citation type="submission" date="2018-05" db="EMBL/GenBank/DDBJ databases">
        <authorList>
            <person name="Lanie J.A."/>
            <person name="Ng W.-L."/>
            <person name="Kazmierczak K.M."/>
            <person name="Andrzejewski T.M."/>
            <person name="Davidsen T.M."/>
            <person name="Wayne K.J."/>
            <person name="Tettelin H."/>
            <person name="Glass J.I."/>
            <person name="Rusch D."/>
            <person name="Podicherti R."/>
            <person name="Tsui H.-C.T."/>
            <person name="Winkler M.E."/>
        </authorList>
    </citation>
    <scope>NUCLEOTIDE SEQUENCE</scope>
</reference>
<sequence>MTKKHFEFIAKTIARINRKSERCMIAMDTAAELKKENPLFNANVFIKACECWRDD</sequence>